<evidence type="ECO:0000256" key="3">
    <source>
        <dbReference type="ARBA" id="ARBA00023125"/>
    </source>
</evidence>
<accession>A0A4R2LHZ2</accession>
<evidence type="ECO:0000313" key="6">
    <source>
        <dbReference type="EMBL" id="TCO84786.1"/>
    </source>
</evidence>
<keyword evidence="2" id="KW-0805">Transcription regulation</keyword>
<evidence type="ECO:0000256" key="1">
    <source>
        <dbReference type="ARBA" id="ARBA00009437"/>
    </source>
</evidence>
<dbReference type="GO" id="GO:0000976">
    <property type="term" value="F:transcription cis-regulatory region binding"/>
    <property type="evidence" value="ECO:0007669"/>
    <property type="project" value="TreeGrafter"/>
</dbReference>
<dbReference type="RefSeq" id="WP_132090832.1">
    <property type="nucleotide sequence ID" value="NZ_JANKAQ010000007.1"/>
</dbReference>
<dbReference type="Pfam" id="PF03466">
    <property type="entry name" value="LysR_substrate"/>
    <property type="match status" value="1"/>
</dbReference>
<evidence type="ECO:0000256" key="4">
    <source>
        <dbReference type="ARBA" id="ARBA00023163"/>
    </source>
</evidence>
<gene>
    <name evidence="6" type="ORF">EV212_10549</name>
</gene>
<keyword evidence="7" id="KW-1185">Reference proteome</keyword>
<dbReference type="InterPro" id="IPR005119">
    <property type="entry name" value="LysR_subst-bd"/>
</dbReference>
<protein>
    <submittedName>
        <fullName evidence="6">DNA-binding transcriptional LysR family regulator</fullName>
    </submittedName>
</protein>
<dbReference type="Gene3D" id="3.40.190.290">
    <property type="match status" value="1"/>
</dbReference>
<dbReference type="CDD" id="cd05466">
    <property type="entry name" value="PBP2_LTTR_substrate"/>
    <property type="match status" value="1"/>
</dbReference>
<dbReference type="SUPFAM" id="SSF46785">
    <property type="entry name" value="Winged helix' DNA-binding domain"/>
    <property type="match status" value="1"/>
</dbReference>
<dbReference type="Gene3D" id="1.10.10.10">
    <property type="entry name" value="Winged helix-like DNA-binding domain superfamily/Winged helix DNA-binding domain"/>
    <property type="match status" value="1"/>
</dbReference>
<dbReference type="AlphaFoldDB" id="A0A4R2LHZ2"/>
<dbReference type="OrthoDB" id="9778774at2"/>
<keyword evidence="4" id="KW-0804">Transcription</keyword>
<dbReference type="InterPro" id="IPR036390">
    <property type="entry name" value="WH_DNA-bd_sf"/>
</dbReference>
<dbReference type="GO" id="GO:0003700">
    <property type="term" value="F:DNA-binding transcription factor activity"/>
    <property type="evidence" value="ECO:0007669"/>
    <property type="project" value="InterPro"/>
</dbReference>
<dbReference type="InterPro" id="IPR000847">
    <property type="entry name" value="LysR_HTH_N"/>
</dbReference>
<feature type="domain" description="HTH lysR-type" evidence="5">
    <location>
        <begin position="9"/>
        <end position="60"/>
    </location>
</feature>
<evidence type="ECO:0000256" key="2">
    <source>
        <dbReference type="ARBA" id="ARBA00023015"/>
    </source>
</evidence>
<sequence>MEQHLSLYRIFYTVANTGNISQAAKQLYNSQPAISKSISRLEESLGVTLFSRSSRGVALTEEGRILYQHVRAAFEAIDTGEEQIRRMTALDMGNLHIGVSNTLCKFVLLPYLQSFIEAYPHIKILISCLSSNQTLALLDSGKIDIGLVAHPGSLRTLDFYSLGTIQDIFVSSPAYLANLDLRPEEMNNGRQLFEKGTLMLLDKHNMTRQYIDDYLTTNHLQTHHTIETTSMELLIEFAKIGLGVGCVIKEFVQEELKKGQLIEIPLDIPIHRREIGFTYIKKRRQEKAVQHFIDFYKSIKEN</sequence>
<dbReference type="PANTHER" id="PTHR30126">
    <property type="entry name" value="HTH-TYPE TRANSCRIPTIONAL REGULATOR"/>
    <property type="match status" value="1"/>
</dbReference>
<dbReference type="PANTHER" id="PTHR30126:SF64">
    <property type="entry name" value="HTH-TYPE TRANSCRIPTIONAL REGULATOR CITR"/>
    <property type="match status" value="1"/>
</dbReference>
<comment type="caution">
    <text evidence="6">The sequence shown here is derived from an EMBL/GenBank/DDBJ whole genome shotgun (WGS) entry which is preliminary data.</text>
</comment>
<dbReference type="Pfam" id="PF00126">
    <property type="entry name" value="HTH_1"/>
    <property type="match status" value="1"/>
</dbReference>
<dbReference type="PRINTS" id="PR00039">
    <property type="entry name" value="HTHLYSR"/>
</dbReference>
<dbReference type="SUPFAM" id="SSF53850">
    <property type="entry name" value="Periplasmic binding protein-like II"/>
    <property type="match status" value="1"/>
</dbReference>
<dbReference type="EMBL" id="SLXA01000005">
    <property type="protein sequence ID" value="TCO84786.1"/>
    <property type="molecule type" value="Genomic_DNA"/>
</dbReference>
<dbReference type="Proteomes" id="UP000295711">
    <property type="component" value="Unassembled WGS sequence"/>
</dbReference>
<dbReference type="FunFam" id="1.10.10.10:FF:000001">
    <property type="entry name" value="LysR family transcriptional regulator"/>
    <property type="match status" value="1"/>
</dbReference>
<comment type="similarity">
    <text evidence="1">Belongs to the LysR transcriptional regulatory family.</text>
</comment>
<organism evidence="6 7">
    <name type="scientific">Frisingicoccus caecimuris</name>
    <dbReference type="NCBI Taxonomy" id="1796636"/>
    <lineage>
        <taxon>Bacteria</taxon>
        <taxon>Bacillati</taxon>
        <taxon>Bacillota</taxon>
        <taxon>Clostridia</taxon>
        <taxon>Lachnospirales</taxon>
        <taxon>Lachnospiraceae</taxon>
        <taxon>Frisingicoccus</taxon>
    </lineage>
</organism>
<evidence type="ECO:0000259" key="5">
    <source>
        <dbReference type="PROSITE" id="PS50931"/>
    </source>
</evidence>
<proteinExistence type="inferred from homology"/>
<dbReference type="InterPro" id="IPR036388">
    <property type="entry name" value="WH-like_DNA-bd_sf"/>
</dbReference>
<dbReference type="PROSITE" id="PS50931">
    <property type="entry name" value="HTH_LYSR"/>
    <property type="match status" value="1"/>
</dbReference>
<keyword evidence="3 6" id="KW-0238">DNA-binding</keyword>
<reference evidence="6 7" key="1">
    <citation type="submission" date="2019-03" db="EMBL/GenBank/DDBJ databases">
        <title>Genomic Encyclopedia of Type Strains, Phase IV (KMG-IV): sequencing the most valuable type-strain genomes for metagenomic binning, comparative biology and taxonomic classification.</title>
        <authorList>
            <person name="Goeker M."/>
        </authorList>
    </citation>
    <scope>NUCLEOTIDE SEQUENCE [LARGE SCALE GENOMIC DNA]</scope>
    <source>
        <strain evidence="6 7">DSM 28559</strain>
    </source>
</reference>
<name>A0A4R2LHZ2_9FIRM</name>
<evidence type="ECO:0000313" key="7">
    <source>
        <dbReference type="Proteomes" id="UP000295711"/>
    </source>
</evidence>